<dbReference type="RefSeq" id="WP_148360802.1">
    <property type="nucleotide sequence ID" value="NZ_AP031439.1"/>
</dbReference>
<dbReference type="NCBIfam" id="NF040686">
    <property type="entry name" value="TcpD_dom"/>
    <property type="match status" value="1"/>
</dbReference>
<organism evidence="2 3">
    <name type="scientific">Blautia producta</name>
    <dbReference type="NCBI Taxonomy" id="33035"/>
    <lineage>
        <taxon>Bacteria</taxon>
        <taxon>Bacillati</taxon>
        <taxon>Bacillota</taxon>
        <taxon>Clostridia</taxon>
        <taxon>Lachnospirales</taxon>
        <taxon>Lachnospiraceae</taxon>
        <taxon>Blautia</taxon>
    </lineage>
</organism>
<keyword evidence="1" id="KW-0812">Transmembrane</keyword>
<dbReference type="AlphaFoldDB" id="A0A7G5N278"/>
<sequence length="90" mass="9636">MRMSYYLLLANNAFLVAAANWGQSGATWLLGQLKWLAFAFVGISLAVSILKKNTVGVVVTLLLGALVIYFIGNPSKLEAIGNSLGQIFGF</sequence>
<reference evidence="2 3" key="1">
    <citation type="submission" date="2019-04" db="EMBL/GenBank/DDBJ databases">
        <authorList>
            <person name="Schori C."/>
            <person name="Ahrens C."/>
        </authorList>
    </citation>
    <scope>NUCLEOTIDE SEQUENCE [LARGE SCALE GENOMIC DNA]</scope>
    <source>
        <strain evidence="2 3">DSM 2950</strain>
    </source>
</reference>
<gene>
    <name evidence="2" type="ORF">E5259_27270</name>
</gene>
<protein>
    <submittedName>
        <fullName evidence="2">Uncharacterized protein</fullName>
    </submittedName>
</protein>
<accession>A0A7G5N278</accession>
<dbReference type="EMBL" id="CP039126">
    <property type="protein sequence ID" value="QMW80971.1"/>
    <property type="molecule type" value="Genomic_DNA"/>
</dbReference>
<evidence type="ECO:0000313" key="2">
    <source>
        <dbReference type="EMBL" id="QMW80971.1"/>
    </source>
</evidence>
<keyword evidence="1" id="KW-0472">Membrane</keyword>
<keyword evidence="1" id="KW-1133">Transmembrane helix</keyword>
<evidence type="ECO:0000256" key="1">
    <source>
        <dbReference type="SAM" id="Phobius"/>
    </source>
</evidence>
<proteinExistence type="predicted"/>
<evidence type="ECO:0000313" key="3">
    <source>
        <dbReference type="Proteomes" id="UP000515789"/>
    </source>
</evidence>
<feature type="transmembrane region" description="Helical" evidence="1">
    <location>
        <begin position="32"/>
        <end position="50"/>
    </location>
</feature>
<feature type="transmembrane region" description="Helical" evidence="1">
    <location>
        <begin position="55"/>
        <end position="72"/>
    </location>
</feature>
<dbReference type="InterPro" id="IPR049746">
    <property type="entry name" value="TcpD-like_C"/>
</dbReference>
<name>A0A7G5N278_9FIRM</name>
<dbReference type="Proteomes" id="UP000515789">
    <property type="component" value="Chromosome"/>
</dbReference>